<keyword evidence="3" id="KW-0732">Signal</keyword>
<protein>
    <submittedName>
        <fullName evidence="4">Porin</fullName>
    </submittedName>
</protein>
<dbReference type="AlphaFoldDB" id="A0A4V5MSX2"/>
<proteinExistence type="predicted"/>
<evidence type="ECO:0000313" key="4">
    <source>
        <dbReference type="EMBL" id="TJZ74258.1"/>
    </source>
</evidence>
<gene>
    <name evidence="4" type="ORF">FAZ21_08210</name>
</gene>
<keyword evidence="5" id="KW-1185">Reference proteome</keyword>
<name>A0A4V5MSX2_9NEIS</name>
<reference evidence="4 5" key="1">
    <citation type="submission" date="2019-04" db="EMBL/GenBank/DDBJ databases">
        <title>Chitiniphilus eburnea sp. nov., a novel chitinolytic bacterium isolated from aquaculture sludge.</title>
        <authorList>
            <person name="Sheng M."/>
        </authorList>
    </citation>
    <scope>NUCLEOTIDE SEQUENCE [LARGE SCALE GENOMIC DNA]</scope>
    <source>
        <strain evidence="4 5">HX-2-15</strain>
    </source>
</reference>
<keyword evidence="2" id="KW-0472">Membrane</keyword>
<dbReference type="GO" id="GO:0009279">
    <property type="term" value="C:cell outer membrane"/>
    <property type="evidence" value="ECO:0007669"/>
    <property type="project" value="UniProtKB-SubCell"/>
</dbReference>
<comment type="caution">
    <text evidence="4">The sequence shown here is derived from an EMBL/GenBank/DDBJ whole genome shotgun (WGS) entry which is preliminary data.</text>
</comment>
<sequence>MPALFSNRIPEMKHSYSAVLAMVFSWSAACANAMDLTAAAGEDFVSANAGLNAGGLGLTADWLYHDDLGYVAGLGLGLGVPLGSVLVTLGGKAMYVDLDSGDTGGALAMGGTVQWPLGEHFKLLGGAWYAPESLASGVGAYTEAMAGVRYNLTRQIGADLGYRYVKVEGEEGQPSAELANGVYGGVSFSF</sequence>
<feature type="chain" id="PRO_5020613162" evidence="3">
    <location>
        <begin position="34"/>
        <end position="190"/>
    </location>
</feature>
<feature type="signal peptide" evidence="3">
    <location>
        <begin position="1"/>
        <end position="33"/>
    </location>
</feature>
<evidence type="ECO:0000256" key="2">
    <source>
        <dbReference type="SAM" id="Phobius"/>
    </source>
</evidence>
<dbReference type="InterPro" id="IPR009998">
    <property type="entry name" value="YfaZ"/>
</dbReference>
<dbReference type="Gene3D" id="2.40.160.20">
    <property type="match status" value="1"/>
</dbReference>
<dbReference type="SUPFAM" id="SSF56925">
    <property type="entry name" value="OMPA-like"/>
    <property type="match status" value="1"/>
</dbReference>
<dbReference type="EMBL" id="SUMF01000006">
    <property type="protein sequence ID" value="TJZ74258.1"/>
    <property type="molecule type" value="Genomic_DNA"/>
</dbReference>
<dbReference type="Pfam" id="PF07437">
    <property type="entry name" value="YfaZ"/>
    <property type="match status" value="1"/>
</dbReference>
<evidence type="ECO:0000256" key="3">
    <source>
        <dbReference type="SAM" id="SignalP"/>
    </source>
</evidence>
<keyword evidence="2" id="KW-0812">Transmembrane</keyword>
<dbReference type="Proteomes" id="UP000310016">
    <property type="component" value="Unassembled WGS sequence"/>
</dbReference>
<comment type="subcellular location">
    <subcellularLocation>
        <location evidence="1">Cell outer membrane</location>
    </subcellularLocation>
</comment>
<accession>A0A4V5MSX2</accession>
<evidence type="ECO:0000313" key="5">
    <source>
        <dbReference type="Proteomes" id="UP000310016"/>
    </source>
</evidence>
<organism evidence="4 5">
    <name type="scientific">Chitiniphilus eburneus</name>
    <dbReference type="NCBI Taxonomy" id="2571148"/>
    <lineage>
        <taxon>Bacteria</taxon>
        <taxon>Pseudomonadati</taxon>
        <taxon>Pseudomonadota</taxon>
        <taxon>Betaproteobacteria</taxon>
        <taxon>Neisseriales</taxon>
        <taxon>Chitinibacteraceae</taxon>
        <taxon>Chitiniphilus</taxon>
    </lineage>
</organism>
<dbReference type="OrthoDB" id="6506259at2"/>
<keyword evidence="2" id="KW-1133">Transmembrane helix</keyword>
<evidence type="ECO:0000256" key="1">
    <source>
        <dbReference type="ARBA" id="ARBA00004442"/>
    </source>
</evidence>
<dbReference type="InterPro" id="IPR011250">
    <property type="entry name" value="OMP/PagP_B-barrel"/>
</dbReference>
<feature type="transmembrane region" description="Helical" evidence="2">
    <location>
        <begin position="68"/>
        <end position="89"/>
    </location>
</feature>